<name>A0A839ABB8_9HYPH</name>
<dbReference type="Proteomes" id="UP000541109">
    <property type="component" value="Unassembled WGS sequence"/>
</dbReference>
<feature type="signal peptide" evidence="2">
    <location>
        <begin position="1"/>
        <end position="21"/>
    </location>
</feature>
<dbReference type="AlphaFoldDB" id="A0A839ABB8"/>
<organism evidence="3 4">
    <name type="scientific">Stappia albiluteola</name>
    <dbReference type="NCBI Taxonomy" id="2758565"/>
    <lineage>
        <taxon>Bacteria</taxon>
        <taxon>Pseudomonadati</taxon>
        <taxon>Pseudomonadota</taxon>
        <taxon>Alphaproteobacteria</taxon>
        <taxon>Hyphomicrobiales</taxon>
        <taxon>Stappiaceae</taxon>
        <taxon>Stappia</taxon>
    </lineage>
</organism>
<proteinExistence type="predicted"/>
<evidence type="ECO:0000256" key="2">
    <source>
        <dbReference type="SAM" id="SignalP"/>
    </source>
</evidence>
<keyword evidence="2" id="KW-0732">Signal</keyword>
<feature type="region of interest" description="Disordered" evidence="1">
    <location>
        <begin position="156"/>
        <end position="180"/>
    </location>
</feature>
<feature type="chain" id="PRO_5032719897" evidence="2">
    <location>
        <begin position="22"/>
        <end position="322"/>
    </location>
</feature>
<reference evidence="3 4" key="1">
    <citation type="submission" date="2020-07" db="EMBL/GenBank/DDBJ databases">
        <title>Stappia sp., F7233, whole genome shotgun sequencing project.</title>
        <authorList>
            <person name="Jiang S."/>
            <person name="Liu Z.W."/>
            <person name="Du Z.J."/>
        </authorList>
    </citation>
    <scope>NUCLEOTIDE SEQUENCE [LARGE SCALE GENOMIC DNA]</scope>
    <source>
        <strain evidence="3 4">F7233</strain>
    </source>
</reference>
<evidence type="ECO:0000313" key="4">
    <source>
        <dbReference type="Proteomes" id="UP000541109"/>
    </source>
</evidence>
<gene>
    <name evidence="3" type="ORF">H2509_02540</name>
</gene>
<accession>A0A839ABB8</accession>
<keyword evidence="4" id="KW-1185">Reference proteome</keyword>
<sequence length="322" mass="35549">MIKRLFLSLAITATMICGATAEGGIDTSAGLFQIEKVPQSYNFLLLLNHKSLSSFNTADRVYIVDVYDIGYGNSVVVIAFIRGSACPVAYRVVDVSYVPSFISEEFGTCSDLPEFSVRDGELKITFPSDGNAATPHWVYSNGELLELTIGEKTDRFAGNSASSPTHNGRPTIAEPLTSAAPSEASEFHPTNFLGALFSAPRDFTEPSREPPQTSTKPEIPRFFEVIIKCYINEAIVLPTASCFEDTTLKLRINGKTKIINSYDLDRYVMHEDGTHLKLSDSFELRAQNSNEYAKLEVRILSSDGDELWQDEVAQYGVIAVRE</sequence>
<dbReference type="EMBL" id="JACFXV010000033">
    <property type="protein sequence ID" value="MBA5775999.1"/>
    <property type="molecule type" value="Genomic_DNA"/>
</dbReference>
<comment type="caution">
    <text evidence="3">The sequence shown here is derived from an EMBL/GenBank/DDBJ whole genome shotgun (WGS) entry which is preliminary data.</text>
</comment>
<evidence type="ECO:0000313" key="3">
    <source>
        <dbReference type="EMBL" id="MBA5775999.1"/>
    </source>
</evidence>
<feature type="compositionally biased region" description="Polar residues" evidence="1">
    <location>
        <begin position="159"/>
        <end position="168"/>
    </location>
</feature>
<dbReference type="RefSeq" id="WP_182161991.1">
    <property type="nucleotide sequence ID" value="NZ_JACFXV010000033.1"/>
</dbReference>
<evidence type="ECO:0000256" key="1">
    <source>
        <dbReference type="SAM" id="MobiDB-lite"/>
    </source>
</evidence>
<protein>
    <submittedName>
        <fullName evidence="3">Uncharacterized protein</fullName>
    </submittedName>
</protein>